<evidence type="ECO:0000256" key="5">
    <source>
        <dbReference type="ARBA" id="ARBA00016296"/>
    </source>
</evidence>
<dbReference type="HAMAP" id="MF_00328">
    <property type="entry name" value="Guanylate_kinase"/>
    <property type="match status" value="1"/>
</dbReference>
<evidence type="ECO:0000313" key="16">
    <source>
        <dbReference type="Proteomes" id="UP000260649"/>
    </source>
</evidence>
<keyword evidence="8 13" id="KW-0547">Nucleotide-binding</keyword>
<accession>A0A3E2B512</accession>
<dbReference type="RefSeq" id="WP_117141830.1">
    <property type="nucleotide sequence ID" value="NZ_CAKXKJ010000001.1"/>
</dbReference>
<keyword evidence="7 13" id="KW-0808">Transferase</keyword>
<comment type="function">
    <text evidence="1 13">Essential for recycling GMP and indirectly, cGMP.</text>
</comment>
<evidence type="ECO:0000256" key="12">
    <source>
        <dbReference type="ARBA" id="ARBA00048594"/>
    </source>
</evidence>
<dbReference type="EMBL" id="QQRQ01000004">
    <property type="protein sequence ID" value="RFT07113.1"/>
    <property type="molecule type" value="Genomic_DNA"/>
</dbReference>
<feature type="binding site" evidence="13">
    <location>
        <begin position="11"/>
        <end position="18"/>
    </location>
    <ligand>
        <name>ATP</name>
        <dbReference type="ChEBI" id="CHEBI:30616"/>
    </ligand>
</feature>
<comment type="caution">
    <text evidence="15">The sequence shown here is derived from an EMBL/GenBank/DDBJ whole genome shotgun (WGS) entry which is preliminary data.</text>
</comment>
<dbReference type="InterPro" id="IPR008145">
    <property type="entry name" value="GK/Ca_channel_bsu"/>
</dbReference>
<dbReference type="InterPro" id="IPR017665">
    <property type="entry name" value="Guanylate_kinase"/>
</dbReference>
<dbReference type="PANTHER" id="PTHR23117:SF13">
    <property type="entry name" value="GUANYLATE KINASE"/>
    <property type="match status" value="1"/>
</dbReference>
<dbReference type="NCBIfam" id="TIGR03263">
    <property type="entry name" value="guanyl_kin"/>
    <property type="match status" value="1"/>
</dbReference>
<sequence>MNKGTLVVISGFSGAGKGTVLSQVLARRPDLYFSVSFTTRPPREGEKDGVNYHFVTRQAFQERIERGEFLEYAEYVGNFYGTSMAVIREKLDQGIDVILEIEIQGAAKVREKMPEAVSLFLVPPSFEELSRRLHGRGTDSEEKIQQRLETARREAKEIVNYDYIVVNDTVDRAVGEILAILIAEGCRKERRLHLVEGV</sequence>
<dbReference type="FunFam" id="3.30.63.10:FF:000002">
    <property type="entry name" value="Guanylate kinase 1"/>
    <property type="match status" value="1"/>
</dbReference>
<dbReference type="InterPro" id="IPR008144">
    <property type="entry name" value="Guanylate_kin-like_dom"/>
</dbReference>
<evidence type="ECO:0000256" key="6">
    <source>
        <dbReference type="ARBA" id="ARBA00022490"/>
    </source>
</evidence>
<evidence type="ECO:0000256" key="4">
    <source>
        <dbReference type="ARBA" id="ARBA00012961"/>
    </source>
</evidence>
<keyword evidence="10 13" id="KW-0067">ATP-binding</keyword>
<dbReference type="SMART" id="SM00072">
    <property type="entry name" value="GuKc"/>
    <property type="match status" value="1"/>
</dbReference>
<dbReference type="GeneID" id="97994857"/>
<reference evidence="15 16" key="1">
    <citation type="submission" date="2018-07" db="EMBL/GenBank/DDBJ databases">
        <title>GABA Modulating Bacteria of the Human Gut Microbiota.</title>
        <authorList>
            <person name="Strandwitz P."/>
            <person name="Kim K.H."/>
            <person name="Terekhova D."/>
            <person name="Liu J.K."/>
            <person name="Sharma A."/>
            <person name="Levering J."/>
            <person name="Mcdonald D."/>
            <person name="Dietrich D."/>
            <person name="Ramadhar T.R."/>
            <person name="Lekbua A."/>
            <person name="Mroue N."/>
            <person name="Liston C."/>
            <person name="Stewart E.J."/>
            <person name="Dubin M.J."/>
            <person name="Zengler K."/>
            <person name="Knight R."/>
            <person name="Gilbert J.A."/>
            <person name="Clardy J."/>
            <person name="Lewis K."/>
        </authorList>
    </citation>
    <scope>NUCLEOTIDE SEQUENCE [LARGE SCALE GENOMIC DNA]</scope>
    <source>
        <strain evidence="15 16">KLE1738</strain>
    </source>
</reference>
<dbReference type="Gene3D" id="3.40.50.300">
    <property type="entry name" value="P-loop containing nucleotide triphosphate hydrolases"/>
    <property type="match status" value="1"/>
</dbReference>
<proteinExistence type="inferred from homology"/>
<keyword evidence="9 13" id="KW-0418">Kinase</keyword>
<gene>
    <name evidence="13" type="primary">gmk</name>
    <name evidence="15" type="ORF">DV520_03755</name>
</gene>
<evidence type="ECO:0000259" key="14">
    <source>
        <dbReference type="PROSITE" id="PS50052"/>
    </source>
</evidence>
<dbReference type="GO" id="GO:0005524">
    <property type="term" value="F:ATP binding"/>
    <property type="evidence" value="ECO:0007669"/>
    <property type="project" value="UniProtKB-UniRule"/>
</dbReference>
<evidence type="ECO:0000313" key="15">
    <source>
        <dbReference type="EMBL" id="RFT07113.1"/>
    </source>
</evidence>
<dbReference type="PROSITE" id="PS50052">
    <property type="entry name" value="GUANYLATE_KINASE_2"/>
    <property type="match status" value="1"/>
</dbReference>
<evidence type="ECO:0000256" key="11">
    <source>
        <dbReference type="ARBA" id="ARBA00030128"/>
    </source>
</evidence>
<evidence type="ECO:0000256" key="3">
    <source>
        <dbReference type="ARBA" id="ARBA00005790"/>
    </source>
</evidence>
<keyword evidence="16" id="KW-1185">Reference proteome</keyword>
<evidence type="ECO:0000256" key="7">
    <source>
        <dbReference type="ARBA" id="ARBA00022679"/>
    </source>
</evidence>
<evidence type="ECO:0000256" key="10">
    <source>
        <dbReference type="ARBA" id="ARBA00022840"/>
    </source>
</evidence>
<evidence type="ECO:0000256" key="2">
    <source>
        <dbReference type="ARBA" id="ARBA00004496"/>
    </source>
</evidence>
<protein>
    <recommendedName>
        <fullName evidence="5 13">Guanylate kinase</fullName>
        <ecNumber evidence="4 13">2.7.4.8</ecNumber>
    </recommendedName>
    <alternativeName>
        <fullName evidence="11 13">GMP kinase</fullName>
    </alternativeName>
</protein>
<keyword evidence="6 13" id="KW-0963">Cytoplasm</keyword>
<evidence type="ECO:0000256" key="1">
    <source>
        <dbReference type="ARBA" id="ARBA00003531"/>
    </source>
</evidence>
<dbReference type="GO" id="GO:0004385">
    <property type="term" value="F:GMP kinase activity"/>
    <property type="evidence" value="ECO:0007669"/>
    <property type="project" value="UniProtKB-UniRule"/>
</dbReference>
<dbReference type="FunFam" id="3.40.50.300:FF:000855">
    <property type="entry name" value="Guanylate kinase"/>
    <property type="match status" value="1"/>
</dbReference>
<dbReference type="GO" id="GO:0005829">
    <property type="term" value="C:cytosol"/>
    <property type="evidence" value="ECO:0007669"/>
    <property type="project" value="TreeGrafter"/>
</dbReference>
<dbReference type="Pfam" id="PF00625">
    <property type="entry name" value="Guanylate_kin"/>
    <property type="match status" value="1"/>
</dbReference>
<dbReference type="OrthoDB" id="9808150at2"/>
<feature type="domain" description="Guanylate kinase-like" evidence="14">
    <location>
        <begin position="4"/>
        <end position="182"/>
    </location>
</feature>
<dbReference type="CDD" id="cd00071">
    <property type="entry name" value="GMPK"/>
    <property type="match status" value="1"/>
</dbReference>
<comment type="catalytic activity">
    <reaction evidence="12 13">
        <text>GMP + ATP = GDP + ADP</text>
        <dbReference type="Rhea" id="RHEA:20780"/>
        <dbReference type="ChEBI" id="CHEBI:30616"/>
        <dbReference type="ChEBI" id="CHEBI:58115"/>
        <dbReference type="ChEBI" id="CHEBI:58189"/>
        <dbReference type="ChEBI" id="CHEBI:456216"/>
        <dbReference type="EC" id="2.7.4.8"/>
    </reaction>
</comment>
<comment type="similarity">
    <text evidence="3 13">Belongs to the guanylate kinase family.</text>
</comment>
<dbReference type="InterPro" id="IPR027417">
    <property type="entry name" value="P-loop_NTPase"/>
</dbReference>
<dbReference type="InterPro" id="IPR020590">
    <property type="entry name" value="Guanylate_kinase_CS"/>
</dbReference>
<dbReference type="EC" id="2.7.4.8" evidence="4 13"/>
<comment type="subcellular location">
    <subcellularLocation>
        <location evidence="2 13">Cytoplasm</location>
    </subcellularLocation>
</comment>
<evidence type="ECO:0000256" key="9">
    <source>
        <dbReference type="ARBA" id="ARBA00022777"/>
    </source>
</evidence>
<dbReference type="PANTHER" id="PTHR23117">
    <property type="entry name" value="GUANYLATE KINASE-RELATED"/>
    <property type="match status" value="1"/>
</dbReference>
<dbReference type="Gene3D" id="3.30.63.10">
    <property type="entry name" value="Guanylate Kinase phosphate binding domain"/>
    <property type="match status" value="1"/>
</dbReference>
<evidence type="ECO:0000256" key="13">
    <source>
        <dbReference type="HAMAP-Rule" id="MF_00328"/>
    </source>
</evidence>
<dbReference type="SUPFAM" id="SSF52540">
    <property type="entry name" value="P-loop containing nucleoside triphosphate hydrolases"/>
    <property type="match status" value="1"/>
</dbReference>
<dbReference type="Proteomes" id="UP000260649">
    <property type="component" value="Unassembled WGS sequence"/>
</dbReference>
<evidence type="ECO:0000256" key="8">
    <source>
        <dbReference type="ARBA" id="ARBA00022741"/>
    </source>
</evidence>
<name>A0A3E2B512_9FIRM</name>
<organism evidence="15 16">
    <name type="scientific">Evtepia gabavorous</name>
    <dbReference type="NCBI Taxonomy" id="2211183"/>
    <lineage>
        <taxon>Bacteria</taxon>
        <taxon>Bacillati</taxon>
        <taxon>Bacillota</taxon>
        <taxon>Clostridia</taxon>
        <taxon>Eubacteriales</taxon>
        <taxon>Evtepia</taxon>
    </lineage>
</organism>
<dbReference type="PROSITE" id="PS00856">
    <property type="entry name" value="GUANYLATE_KINASE_1"/>
    <property type="match status" value="1"/>
</dbReference>
<dbReference type="AlphaFoldDB" id="A0A3E2B512"/>